<comment type="subcellular location">
    <subcellularLocation>
        <location evidence="1">Nucleus</location>
    </subcellularLocation>
</comment>
<keyword evidence="4" id="KW-0433">Leucine-rich repeat</keyword>
<dbReference type="Proteomes" id="UP001153712">
    <property type="component" value="Chromosome 3"/>
</dbReference>
<feature type="domain" description="TAP-C" evidence="10">
    <location>
        <begin position="483"/>
        <end position="538"/>
    </location>
</feature>
<dbReference type="SUPFAM" id="SSF46934">
    <property type="entry name" value="UBA-like"/>
    <property type="match status" value="1"/>
</dbReference>
<evidence type="ECO:0000256" key="6">
    <source>
        <dbReference type="ARBA" id="ARBA00022816"/>
    </source>
</evidence>
<feature type="region of interest" description="Disordered" evidence="8">
    <location>
        <begin position="1"/>
        <end position="26"/>
    </location>
</feature>
<dbReference type="InterPro" id="IPR032675">
    <property type="entry name" value="LRR_dom_sf"/>
</dbReference>
<comment type="similarity">
    <text evidence="2">Belongs to the NXF family.</text>
</comment>
<dbReference type="GO" id="GO:0003723">
    <property type="term" value="F:RNA binding"/>
    <property type="evidence" value="ECO:0007669"/>
    <property type="project" value="TreeGrafter"/>
</dbReference>
<dbReference type="Pfam" id="PF22602">
    <property type="entry name" value="NXF_NTF2"/>
    <property type="match status" value="1"/>
</dbReference>
<evidence type="ECO:0000256" key="1">
    <source>
        <dbReference type="ARBA" id="ARBA00004123"/>
    </source>
</evidence>
<dbReference type="OrthoDB" id="25872at2759"/>
<evidence type="ECO:0000259" key="9">
    <source>
        <dbReference type="PROSITE" id="PS50177"/>
    </source>
</evidence>
<dbReference type="SUPFAM" id="SSF52058">
    <property type="entry name" value="L domain-like"/>
    <property type="match status" value="1"/>
</dbReference>
<feature type="compositionally biased region" description="Polar residues" evidence="8">
    <location>
        <begin position="1"/>
        <end position="10"/>
    </location>
</feature>
<keyword evidence="5" id="KW-0677">Repeat</keyword>
<name>A0A9N9TPP5_PHYSR</name>
<keyword evidence="6" id="KW-0509">mRNA transport</keyword>
<organism evidence="11 12">
    <name type="scientific">Phyllotreta striolata</name>
    <name type="common">Striped flea beetle</name>
    <name type="synonym">Crioceris striolata</name>
    <dbReference type="NCBI Taxonomy" id="444603"/>
    <lineage>
        <taxon>Eukaryota</taxon>
        <taxon>Metazoa</taxon>
        <taxon>Ecdysozoa</taxon>
        <taxon>Arthropoda</taxon>
        <taxon>Hexapoda</taxon>
        <taxon>Insecta</taxon>
        <taxon>Pterygota</taxon>
        <taxon>Neoptera</taxon>
        <taxon>Endopterygota</taxon>
        <taxon>Coleoptera</taxon>
        <taxon>Polyphaga</taxon>
        <taxon>Cucujiformia</taxon>
        <taxon>Chrysomeloidea</taxon>
        <taxon>Chrysomelidae</taxon>
        <taxon>Galerucinae</taxon>
        <taxon>Alticini</taxon>
        <taxon>Phyllotreta</taxon>
    </lineage>
</organism>
<dbReference type="Pfam" id="PF03943">
    <property type="entry name" value="TAP_C"/>
    <property type="match status" value="1"/>
</dbReference>
<dbReference type="PANTHER" id="PTHR10662:SF22">
    <property type="entry name" value="NUCLEAR RNA EXPORT FACTOR 1"/>
    <property type="match status" value="1"/>
</dbReference>
<evidence type="ECO:0000313" key="12">
    <source>
        <dbReference type="Proteomes" id="UP001153712"/>
    </source>
</evidence>
<evidence type="ECO:0000313" key="11">
    <source>
        <dbReference type="EMBL" id="CAG9859895.1"/>
    </source>
</evidence>
<dbReference type="InterPro" id="IPR032710">
    <property type="entry name" value="NTF2-like_dom_sf"/>
</dbReference>
<dbReference type="EMBL" id="OU900096">
    <property type="protein sequence ID" value="CAG9859895.1"/>
    <property type="molecule type" value="Genomic_DNA"/>
</dbReference>
<sequence length="551" mass="63206">MMENNPSGLKTNIHEMPPLSDSISVTNPKYLPRSKGIRKDVVNNTNHWHRFVVYNTENSSRNEVLEAILDHIFPLDLIPVSYWKNKNTSYFLARNCGPAIEKLCKNNLIVCCKKTNSLYKLSITIKFTTTKEFKIDVQKNVSKVLSKRYNTVTRTLDLRNFLEDPDLIEYCALSQPKILFFVLHLSKALVPPPDNYILSDNKIKLFSAIDAFNKIKSLDLSNNLIENFNVLAGLNSPKINELYLDGNPLCDNLTNAEYISNATSCINGLTILDGVPIKTGSLPSKKKLFLCNPEALDLVDQFLERYFFIYDSQNRKLIQDLYHKQALFSLNSVYHNSQLSSATTRIHKYNLFSRNLYKLADILLNHKNLYKGSTTIVNILNNLPATEHDPLSFLVDLIYYTPKCAVIGVSGTFRECPESLLDSEKLYGFRRTFTLELNKNGLCYITNEEFHVHNAFSWQILEGFKISKPILPSTLNMTPQTEEDHQTVIEGLKTISTLNSEWSKKCLEECDYDLKKALNLFINLYKQNRIPQEGFETAKKKSDANFDIYSY</sequence>
<dbReference type="PROSITE" id="PS51281">
    <property type="entry name" value="TAP_C"/>
    <property type="match status" value="1"/>
</dbReference>
<dbReference type="PROSITE" id="PS50177">
    <property type="entry name" value="NTF2_DOMAIN"/>
    <property type="match status" value="1"/>
</dbReference>
<dbReference type="PROSITE" id="PS51450">
    <property type="entry name" value="LRR"/>
    <property type="match status" value="1"/>
</dbReference>
<protein>
    <recommendedName>
        <fullName evidence="13">Nuclear RNA export factor 1</fullName>
    </recommendedName>
</protein>
<keyword evidence="7" id="KW-0539">Nucleus</keyword>
<evidence type="ECO:0000259" key="10">
    <source>
        <dbReference type="PROSITE" id="PS51281"/>
    </source>
</evidence>
<proteinExistence type="inferred from homology"/>
<dbReference type="InterPro" id="IPR002075">
    <property type="entry name" value="NTF2_dom"/>
</dbReference>
<dbReference type="InterPro" id="IPR001611">
    <property type="entry name" value="Leu-rich_rpt"/>
</dbReference>
<reference evidence="11" key="1">
    <citation type="submission" date="2022-01" db="EMBL/GenBank/DDBJ databases">
        <authorList>
            <person name="King R."/>
        </authorList>
    </citation>
    <scope>NUCLEOTIDE SEQUENCE</scope>
</reference>
<dbReference type="GO" id="GO:0005634">
    <property type="term" value="C:nucleus"/>
    <property type="evidence" value="ECO:0007669"/>
    <property type="project" value="UniProtKB-SubCell"/>
</dbReference>
<evidence type="ECO:0008006" key="13">
    <source>
        <dbReference type="Google" id="ProtNLM"/>
    </source>
</evidence>
<evidence type="ECO:0000256" key="4">
    <source>
        <dbReference type="ARBA" id="ARBA00022614"/>
    </source>
</evidence>
<dbReference type="Gene3D" id="3.80.10.10">
    <property type="entry name" value="Ribonuclease Inhibitor"/>
    <property type="match status" value="1"/>
</dbReference>
<dbReference type="InterPro" id="IPR009060">
    <property type="entry name" value="UBA-like_sf"/>
</dbReference>
<dbReference type="InterPro" id="IPR018222">
    <property type="entry name" value="Nuclear_transport_factor_2_euk"/>
</dbReference>
<dbReference type="Gene3D" id="3.10.450.50">
    <property type="match status" value="1"/>
</dbReference>
<keyword evidence="12" id="KW-1185">Reference proteome</keyword>
<dbReference type="GO" id="GO:0016973">
    <property type="term" value="P:poly(A)+ mRNA export from nucleus"/>
    <property type="evidence" value="ECO:0007669"/>
    <property type="project" value="TreeGrafter"/>
</dbReference>
<dbReference type="Gene3D" id="1.10.8.10">
    <property type="entry name" value="DNA helicase RuvA subunit, C-terminal domain"/>
    <property type="match status" value="1"/>
</dbReference>
<dbReference type="InterPro" id="IPR030217">
    <property type="entry name" value="NXF_fam"/>
</dbReference>
<evidence type="ECO:0000256" key="8">
    <source>
        <dbReference type="SAM" id="MobiDB-lite"/>
    </source>
</evidence>
<dbReference type="SMART" id="SM00804">
    <property type="entry name" value="TAP_C"/>
    <property type="match status" value="1"/>
</dbReference>
<evidence type="ECO:0000256" key="5">
    <source>
        <dbReference type="ARBA" id="ARBA00022737"/>
    </source>
</evidence>
<dbReference type="InterPro" id="IPR057125">
    <property type="entry name" value="NXF1/2/3/5-like_LRR"/>
</dbReference>
<evidence type="ECO:0000256" key="3">
    <source>
        <dbReference type="ARBA" id="ARBA00022448"/>
    </source>
</evidence>
<dbReference type="SUPFAM" id="SSF54427">
    <property type="entry name" value="NTF2-like"/>
    <property type="match status" value="1"/>
</dbReference>
<dbReference type="CDD" id="cd14342">
    <property type="entry name" value="UBA_TAP-C"/>
    <property type="match status" value="1"/>
</dbReference>
<evidence type="ECO:0000256" key="2">
    <source>
        <dbReference type="ARBA" id="ARBA00009285"/>
    </source>
</evidence>
<keyword evidence="3" id="KW-0813">Transport</keyword>
<gene>
    <name evidence="11" type="ORF">PHYEVI_LOCUS6256</name>
</gene>
<dbReference type="AlphaFoldDB" id="A0A9N9TPP5"/>
<dbReference type="Pfam" id="PF24048">
    <property type="entry name" value="LRR_NXF1-5"/>
    <property type="match status" value="1"/>
</dbReference>
<dbReference type="InterPro" id="IPR005637">
    <property type="entry name" value="TAP_C_dom"/>
</dbReference>
<accession>A0A9N9TPP5</accession>
<feature type="domain" description="NTF2" evidence="9">
    <location>
        <begin position="298"/>
        <end position="452"/>
    </location>
</feature>
<evidence type="ECO:0000256" key="7">
    <source>
        <dbReference type="ARBA" id="ARBA00023242"/>
    </source>
</evidence>
<dbReference type="PANTHER" id="PTHR10662">
    <property type="entry name" value="NUCLEAR RNA EXPORT FACTOR"/>
    <property type="match status" value="1"/>
</dbReference>